<dbReference type="AlphaFoldDB" id="A0A0P9SWM2"/>
<dbReference type="InterPro" id="IPR027802">
    <property type="entry name" value="Multi-ubiquitin_dom"/>
</dbReference>
<dbReference type="EMBL" id="LJQP01000341">
    <property type="protein sequence ID" value="KPX62331.1"/>
    <property type="molecule type" value="Genomic_DNA"/>
</dbReference>
<feature type="domain" description="Multi-ubiquitin" evidence="1">
    <location>
        <begin position="105"/>
        <end position="169"/>
    </location>
</feature>
<dbReference type="PATRIC" id="fig|53707.9.peg.3731"/>
<evidence type="ECO:0000313" key="3">
    <source>
        <dbReference type="Proteomes" id="UP000050265"/>
    </source>
</evidence>
<dbReference type="Proteomes" id="UP000050265">
    <property type="component" value="Unassembled WGS sequence"/>
</dbReference>
<name>A0A0P9SWM2_PSEAV</name>
<protein>
    <recommendedName>
        <fullName evidence="1">Multi-ubiquitin domain-containing protein</fullName>
    </recommendedName>
</protein>
<dbReference type="Pfam" id="PF14452">
    <property type="entry name" value="Multi_ubiq"/>
    <property type="match status" value="3"/>
</dbReference>
<comment type="caution">
    <text evidence="2">The sequence shown here is derived from an EMBL/GenBank/DDBJ whole genome shotgun (WGS) entry which is preliminary data.</text>
</comment>
<gene>
    <name evidence="2" type="ORF">ALO35_02569</name>
</gene>
<proteinExistence type="predicted"/>
<evidence type="ECO:0000259" key="1">
    <source>
        <dbReference type="Pfam" id="PF14452"/>
    </source>
</evidence>
<evidence type="ECO:0000313" key="2">
    <source>
        <dbReference type="EMBL" id="KPX62331.1"/>
    </source>
</evidence>
<feature type="domain" description="Multi-ubiquitin" evidence="1">
    <location>
        <begin position="174"/>
        <end position="243"/>
    </location>
</feature>
<feature type="domain" description="Multi-ubiquitin" evidence="1">
    <location>
        <begin position="40"/>
        <end position="99"/>
    </location>
</feature>
<reference evidence="2 3" key="1">
    <citation type="submission" date="2015-09" db="EMBL/GenBank/DDBJ databases">
        <title>Genome announcement of multiple Pseudomonas syringae strains.</title>
        <authorList>
            <person name="Thakur S."/>
            <person name="Wang P.W."/>
            <person name="Gong Y."/>
            <person name="Weir B.S."/>
            <person name="Guttman D.S."/>
        </authorList>
    </citation>
    <scope>NUCLEOTIDE SEQUENCE [LARGE SCALE GENOMIC DNA]</scope>
    <source>
        <strain evidence="2 3">ICMP3507</strain>
    </source>
</reference>
<accession>A0A0P9SWM2</accession>
<sequence>MASGFALDVVDLAAVIAKGEQPPEQGPYRILVGNEALCFTSVVIDDPIVTGGQILESIEVRPAPGIMVFQVLSTGRLEEIDTNERVDLRHAGVERFLVFLGDSSYRIVLNDQVLTWGGRQINGATLKALAGAPQDHDVWEIVPGGRDILVGDKDYIDLTKPGVEHFVVKPFEATIIMNAKPRVVHTRFLTYQQLVELAFPGSQHPPQTVYTIDYDHGPHDHPEGSVVDGQQIRVKEGMEFYVSVSDKS</sequence>
<organism evidence="2 3">
    <name type="scientific">Pseudomonas amygdali pv. lachrymans</name>
    <name type="common">Pseudomonas syringae pv. lachrymans</name>
    <dbReference type="NCBI Taxonomy" id="53707"/>
    <lineage>
        <taxon>Bacteria</taxon>
        <taxon>Pseudomonadati</taxon>
        <taxon>Pseudomonadota</taxon>
        <taxon>Gammaproteobacteria</taxon>
        <taxon>Pseudomonadales</taxon>
        <taxon>Pseudomonadaceae</taxon>
        <taxon>Pseudomonas</taxon>
        <taxon>Pseudomonas amygdali</taxon>
    </lineage>
</organism>